<proteinExistence type="predicted"/>
<gene>
    <name evidence="1" type="ORF">BDEG_26423</name>
</gene>
<sequence length="137" mass="16106">MIRKDTLLSKHQDERLQTISHFIFILVPIIDSCKREYCPDTTEYILFNRTNAKKLQHRSNVKRYYELIQLDQAGIVSHIPAQIDPVWGKYKKPKQLPDHGKLPPSLLPPPATSNLTPTYQWGDQHEYIHKVQSRLYN</sequence>
<name>A0A177WSE9_BATDL</name>
<dbReference type="Proteomes" id="UP000077115">
    <property type="component" value="Unassembled WGS sequence"/>
</dbReference>
<dbReference type="EMBL" id="DS022309">
    <property type="protein sequence ID" value="OAJ43039.1"/>
    <property type="molecule type" value="Genomic_DNA"/>
</dbReference>
<accession>A0A177WSE9</accession>
<protein>
    <submittedName>
        <fullName evidence="1">Uncharacterized protein</fullName>
    </submittedName>
</protein>
<dbReference type="VEuPathDB" id="FungiDB:BDEG_26423"/>
<evidence type="ECO:0000313" key="1">
    <source>
        <dbReference type="EMBL" id="OAJ43039.1"/>
    </source>
</evidence>
<dbReference type="AlphaFoldDB" id="A0A177WSE9"/>
<reference evidence="1 2" key="1">
    <citation type="submission" date="2006-10" db="EMBL/GenBank/DDBJ databases">
        <title>The Genome Sequence of Batrachochytrium dendrobatidis JEL423.</title>
        <authorList>
            <consortium name="The Broad Institute Genome Sequencing Platform"/>
            <person name="Birren B."/>
            <person name="Lander E."/>
            <person name="Galagan J."/>
            <person name="Cuomo C."/>
            <person name="Devon K."/>
            <person name="Jaffe D."/>
            <person name="Butler J."/>
            <person name="Alvarez P."/>
            <person name="Gnerre S."/>
            <person name="Grabherr M."/>
            <person name="Kleber M."/>
            <person name="Mauceli E."/>
            <person name="Brockman W."/>
            <person name="Young S."/>
            <person name="LaButti K."/>
            <person name="Sykes S."/>
            <person name="DeCaprio D."/>
            <person name="Crawford M."/>
            <person name="Koehrsen M."/>
            <person name="Engels R."/>
            <person name="Montgomery P."/>
            <person name="Pearson M."/>
            <person name="Howarth C."/>
            <person name="Larson L."/>
            <person name="White J."/>
            <person name="O'Leary S."/>
            <person name="Kodira C."/>
            <person name="Zeng Q."/>
            <person name="Yandava C."/>
            <person name="Alvarado L."/>
            <person name="Longcore J."/>
            <person name="James T."/>
        </authorList>
    </citation>
    <scope>NUCLEOTIDE SEQUENCE [LARGE SCALE GENOMIC DNA]</scope>
    <source>
        <strain evidence="1 2">JEL423</strain>
    </source>
</reference>
<organism evidence="1 2">
    <name type="scientific">Batrachochytrium dendrobatidis (strain JEL423)</name>
    <dbReference type="NCBI Taxonomy" id="403673"/>
    <lineage>
        <taxon>Eukaryota</taxon>
        <taxon>Fungi</taxon>
        <taxon>Fungi incertae sedis</taxon>
        <taxon>Chytridiomycota</taxon>
        <taxon>Chytridiomycota incertae sedis</taxon>
        <taxon>Chytridiomycetes</taxon>
        <taxon>Rhizophydiales</taxon>
        <taxon>Rhizophydiales incertae sedis</taxon>
        <taxon>Batrachochytrium</taxon>
    </lineage>
</organism>
<reference evidence="1 2" key="2">
    <citation type="submission" date="2016-05" db="EMBL/GenBank/DDBJ databases">
        <title>Lineage-specific infection strategies underlie the spectrum of fungal disease in amphibians.</title>
        <authorList>
            <person name="Cuomo C.A."/>
            <person name="Farrer R.A."/>
            <person name="James T."/>
            <person name="Longcore J."/>
            <person name="Birren B."/>
        </authorList>
    </citation>
    <scope>NUCLEOTIDE SEQUENCE [LARGE SCALE GENOMIC DNA]</scope>
    <source>
        <strain evidence="1 2">JEL423</strain>
    </source>
</reference>
<evidence type="ECO:0000313" key="2">
    <source>
        <dbReference type="Proteomes" id="UP000077115"/>
    </source>
</evidence>